<dbReference type="GO" id="GO:0016616">
    <property type="term" value="F:oxidoreductase activity, acting on the CH-OH group of donors, NAD or NADP as acceptor"/>
    <property type="evidence" value="ECO:0007669"/>
    <property type="project" value="TreeGrafter"/>
</dbReference>
<organism evidence="2">
    <name type="scientific">marine sediment metagenome</name>
    <dbReference type="NCBI Taxonomy" id="412755"/>
    <lineage>
        <taxon>unclassified sequences</taxon>
        <taxon>metagenomes</taxon>
        <taxon>ecological metagenomes</taxon>
    </lineage>
</organism>
<dbReference type="PRINTS" id="PR00080">
    <property type="entry name" value="SDRFAMILY"/>
</dbReference>
<dbReference type="EMBL" id="BART01026106">
    <property type="protein sequence ID" value="GAG92877.1"/>
    <property type="molecule type" value="Genomic_DNA"/>
</dbReference>
<evidence type="ECO:0008006" key="3">
    <source>
        <dbReference type="Google" id="ProtNLM"/>
    </source>
</evidence>
<dbReference type="PANTHER" id="PTHR42760">
    <property type="entry name" value="SHORT-CHAIN DEHYDROGENASES/REDUCTASES FAMILY MEMBER"/>
    <property type="match status" value="1"/>
</dbReference>
<accession>X1CIH3</accession>
<reference evidence="2" key="1">
    <citation type="journal article" date="2014" name="Front. Microbiol.">
        <title>High frequency of phylogenetically diverse reductive dehalogenase-homologous genes in deep subseafloor sedimentary metagenomes.</title>
        <authorList>
            <person name="Kawai M."/>
            <person name="Futagami T."/>
            <person name="Toyoda A."/>
            <person name="Takaki Y."/>
            <person name="Nishi S."/>
            <person name="Hori S."/>
            <person name="Arai W."/>
            <person name="Tsubouchi T."/>
            <person name="Morono Y."/>
            <person name="Uchiyama I."/>
            <person name="Ito T."/>
            <person name="Fujiyama A."/>
            <person name="Inagaki F."/>
            <person name="Takami H."/>
        </authorList>
    </citation>
    <scope>NUCLEOTIDE SEQUENCE</scope>
    <source>
        <strain evidence="2">Expedition CK06-06</strain>
    </source>
</reference>
<gene>
    <name evidence="2" type="ORF">S01H4_46668</name>
</gene>
<name>X1CIH3_9ZZZZ</name>
<sequence length="186" mass="20197">MRFQSVLEKFSLRKKVALVTGGAGPQYGRWITAALAEAGAQTYIAGRTLETLEEVAAEHRAAGRAVLPVQFDQADETSILNLRNHILKQSGHIDILVNNAVLHTMRNGHQGKAELFDESLHVNATGLFVISRAFGDAMSEDRGGSIINVSSIYGLVGPDPTHYQGTSMSGWQPDYYFNKAGIINLA</sequence>
<dbReference type="SUPFAM" id="SSF51735">
    <property type="entry name" value="NAD(P)-binding Rossmann-fold domains"/>
    <property type="match status" value="1"/>
</dbReference>
<feature type="non-terminal residue" evidence="2">
    <location>
        <position position="186"/>
    </location>
</feature>
<dbReference type="CDD" id="cd05233">
    <property type="entry name" value="SDR_c"/>
    <property type="match status" value="1"/>
</dbReference>
<protein>
    <recommendedName>
        <fullName evidence="3">Short-chain dehydrogenase/reductase SDR</fullName>
    </recommendedName>
</protein>
<comment type="caution">
    <text evidence="2">The sequence shown here is derived from an EMBL/GenBank/DDBJ whole genome shotgun (WGS) entry which is preliminary data.</text>
</comment>
<dbReference type="AlphaFoldDB" id="X1CIH3"/>
<evidence type="ECO:0000313" key="2">
    <source>
        <dbReference type="EMBL" id="GAG92877.1"/>
    </source>
</evidence>
<evidence type="ECO:0000256" key="1">
    <source>
        <dbReference type="ARBA" id="ARBA00006484"/>
    </source>
</evidence>
<dbReference type="PRINTS" id="PR00081">
    <property type="entry name" value="GDHRDH"/>
</dbReference>
<comment type="similarity">
    <text evidence="1">Belongs to the short-chain dehydrogenases/reductases (SDR) family.</text>
</comment>
<dbReference type="Gene3D" id="3.40.50.720">
    <property type="entry name" value="NAD(P)-binding Rossmann-like Domain"/>
    <property type="match status" value="1"/>
</dbReference>
<proteinExistence type="inferred from homology"/>
<dbReference type="InterPro" id="IPR002347">
    <property type="entry name" value="SDR_fam"/>
</dbReference>
<dbReference type="Pfam" id="PF00106">
    <property type="entry name" value="adh_short"/>
    <property type="match status" value="1"/>
</dbReference>
<dbReference type="InterPro" id="IPR036291">
    <property type="entry name" value="NAD(P)-bd_dom_sf"/>
</dbReference>